<comment type="caution">
    <text evidence="2">The sequence shown here is derived from an EMBL/GenBank/DDBJ whole genome shotgun (WGS) entry which is preliminary data.</text>
</comment>
<evidence type="ECO:0000313" key="2">
    <source>
        <dbReference type="EMBL" id="KAJ3608117.1"/>
    </source>
</evidence>
<evidence type="ECO:0000313" key="3">
    <source>
        <dbReference type="Proteomes" id="UP001148018"/>
    </source>
</evidence>
<dbReference type="AlphaFoldDB" id="A0A9Q0EPD4"/>
<organism evidence="2 3">
    <name type="scientific">Muraenolepis orangiensis</name>
    <name type="common">Patagonian moray cod</name>
    <dbReference type="NCBI Taxonomy" id="630683"/>
    <lineage>
        <taxon>Eukaryota</taxon>
        <taxon>Metazoa</taxon>
        <taxon>Chordata</taxon>
        <taxon>Craniata</taxon>
        <taxon>Vertebrata</taxon>
        <taxon>Euteleostomi</taxon>
        <taxon>Actinopterygii</taxon>
        <taxon>Neopterygii</taxon>
        <taxon>Teleostei</taxon>
        <taxon>Neoteleostei</taxon>
        <taxon>Acanthomorphata</taxon>
        <taxon>Zeiogadaria</taxon>
        <taxon>Gadariae</taxon>
        <taxon>Gadiformes</taxon>
        <taxon>Muraenolepidoidei</taxon>
        <taxon>Muraenolepididae</taxon>
        <taxon>Muraenolepis</taxon>
    </lineage>
</organism>
<feature type="region of interest" description="Disordered" evidence="1">
    <location>
        <begin position="55"/>
        <end position="77"/>
    </location>
</feature>
<proteinExistence type="predicted"/>
<accession>A0A9Q0EPD4</accession>
<keyword evidence="3" id="KW-1185">Reference proteome</keyword>
<dbReference type="Proteomes" id="UP001148018">
    <property type="component" value="Unassembled WGS sequence"/>
</dbReference>
<reference evidence="2" key="1">
    <citation type="submission" date="2022-07" db="EMBL/GenBank/DDBJ databases">
        <title>Chromosome-level genome of Muraenolepis orangiensis.</title>
        <authorList>
            <person name="Kim J."/>
        </authorList>
    </citation>
    <scope>NUCLEOTIDE SEQUENCE</scope>
    <source>
        <strain evidence="2">KU_S4_2022</strain>
        <tissue evidence="2">Muscle</tissue>
    </source>
</reference>
<protein>
    <submittedName>
        <fullName evidence="2">Uncharacterized protein</fullName>
    </submittedName>
</protein>
<evidence type="ECO:0000256" key="1">
    <source>
        <dbReference type="SAM" id="MobiDB-lite"/>
    </source>
</evidence>
<gene>
    <name evidence="2" type="ORF">NHX12_025167</name>
</gene>
<dbReference type="EMBL" id="JANIIK010000040">
    <property type="protein sequence ID" value="KAJ3608117.1"/>
    <property type="molecule type" value="Genomic_DNA"/>
</dbReference>
<sequence length="77" mass="8707">MSRSDEVHRITENVYKTIIGHINMVLRDGGLRSDIAPGRMIRPLHYVVPKRLRKMGQNGCGQSHRGTKTLPATLNQE</sequence>
<name>A0A9Q0EPD4_9TELE</name>